<feature type="chain" id="PRO_5007511226" evidence="1">
    <location>
        <begin position="22"/>
        <end position="290"/>
    </location>
</feature>
<accession>A0A143PFE0</accession>
<dbReference type="Proteomes" id="UP000076079">
    <property type="component" value="Chromosome"/>
</dbReference>
<proteinExistence type="predicted"/>
<reference evidence="2 3" key="1">
    <citation type="journal article" date="2016" name="Genome Announc.">
        <title>First Complete Genome Sequence of a Subdivision 6 Acidobacterium Strain.</title>
        <authorList>
            <person name="Huang S."/>
            <person name="Vieira S."/>
            <person name="Bunk B."/>
            <person name="Riedel T."/>
            <person name="Sproer C."/>
            <person name="Overmann J."/>
        </authorList>
    </citation>
    <scope>NUCLEOTIDE SEQUENCE [LARGE SCALE GENOMIC DNA]</scope>
    <source>
        <strain evidence="3">DSM 100886 HEG_-6_39</strain>
    </source>
</reference>
<keyword evidence="3" id="KW-1185">Reference proteome</keyword>
<evidence type="ECO:0000313" key="3">
    <source>
        <dbReference type="Proteomes" id="UP000076079"/>
    </source>
</evidence>
<feature type="signal peptide" evidence="1">
    <location>
        <begin position="1"/>
        <end position="21"/>
    </location>
</feature>
<reference evidence="3" key="2">
    <citation type="submission" date="2016-04" db="EMBL/GenBank/DDBJ databases">
        <title>First Complete Genome Sequence of a Subdivision 6 Acidobacterium.</title>
        <authorList>
            <person name="Huang S."/>
            <person name="Vieira S."/>
            <person name="Bunk B."/>
            <person name="Riedel T."/>
            <person name="Sproeer C."/>
            <person name="Overmann J."/>
        </authorList>
    </citation>
    <scope>NUCLEOTIDE SEQUENCE [LARGE SCALE GENOMIC DNA]</scope>
    <source>
        <strain evidence="3">DSM 100886 HEG_-6_39</strain>
    </source>
</reference>
<sequence length="290" mass="31534" precursor="true">MRRVRTGAQVLSVAWRRSSLAGLFLALAIGTPAGIAQKTTDAPPLPIRDAWAVVRRYAAPEARQAVAVDATHFYAIDNRRIGKYEKASGTKVGAWQGPEGGPFIHLNSGVAIDGRLYCAHSNYPGVPMVSSIEVWDTGTLRHVQSIPVGTGRGSATWIDRRDNAWWVMYAHYPAPNGEPGKGPEYSVLVRYDPEWRETGAWAFPKTVVARWDGMSSSGGVWTPDGRLLTAGHHAPELHVLRLPAAGATLVLEAIVPVESEGQGIALDPSDPTRFWSIQRRTAKVLVSAMR</sequence>
<dbReference type="SUPFAM" id="SSF63825">
    <property type="entry name" value="YWTD domain"/>
    <property type="match status" value="1"/>
</dbReference>
<protein>
    <submittedName>
        <fullName evidence="2">Uncharacterized protein</fullName>
    </submittedName>
</protein>
<dbReference type="STRING" id="1855912.LuPra_00313"/>
<gene>
    <name evidence="2" type="ORF">LuPra_00313</name>
</gene>
<organism evidence="2 3">
    <name type="scientific">Luteitalea pratensis</name>
    <dbReference type="NCBI Taxonomy" id="1855912"/>
    <lineage>
        <taxon>Bacteria</taxon>
        <taxon>Pseudomonadati</taxon>
        <taxon>Acidobacteriota</taxon>
        <taxon>Vicinamibacteria</taxon>
        <taxon>Vicinamibacterales</taxon>
        <taxon>Vicinamibacteraceae</taxon>
        <taxon>Luteitalea</taxon>
    </lineage>
</organism>
<dbReference type="AlphaFoldDB" id="A0A143PFE0"/>
<dbReference type="EMBL" id="CP015136">
    <property type="protein sequence ID" value="AMY07146.1"/>
    <property type="molecule type" value="Genomic_DNA"/>
</dbReference>
<keyword evidence="1" id="KW-0732">Signal</keyword>
<dbReference type="KEGG" id="abac:LuPra_00313"/>
<evidence type="ECO:0000313" key="2">
    <source>
        <dbReference type="EMBL" id="AMY07146.1"/>
    </source>
</evidence>
<name>A0A143PFE0_LUTPR</name>
<evidence type="ECO:0000256" key="1">
    <source>
        <dbReference type="SAM" id="SignalP"/>
    </source>
</evidence>